<dbReference type="AlphaFoldDB" id="A0AA88KDE4"/>
<evidence type="ECO:0000313" key="2">
    <source>
        <dbReference type="EMBL" id="KAG2374058.1"/>
    </source>
</evidence>
<feature type="compositionally biased region" description="Low complexity" evidence="1">
    <location>
        <begin position="1"/>
        <end position="14"/>
    </location>
</feature>
<feature type="compositionally biased region" description="Low complexity" evidence="1">
    <location>
        <begin position="62"/>
        <end position="96"/>
    </location>
</feature>
<keyword evidence="3" id="KW-1185">Reference proteome</keyword>
<accession>A0AA88KDE4</accession>
<feature type="region of interest" description="Disordered" evidence="1">
    <location>
        <begin position="1"/>
        <end position="101"/>
    </location>
</feature>
<protein>
    <submittedName>
        <fullName evidence="2">Uncharacterized protein</fullName>
    </submittedName>
</protein>
<proteinExistence type="predicted"/>
<evidence type="ECO:0000313" key="3">
    <source>
        <dbReference type="Proteomes" id="UP000816034"/>
    </source>
</evidence>
<organism evidence="2 3">
    <name type="scientific">Naegleria lovaniensis</name>
    <name type="common">Amoeba</name>
    <dbReference type="NCBI Taxonomy" id="51637"/>
    <lineage>
        <taxon>Eukaryota</taxon>
        <taxon>Discoba</taxon>
        <taxon>Heterolobosea</taxon>
        <taxon>Tetramitia</taxon>
        <taxon>Eutetramitia</taxon>
        <taxon>Vahlkampfiidae</taxon>
        <taxon>Naegleria</taxon>
    </lineage>
</organism>
<evidence type="ECO:0000256" key="1">
    <source>
        <dbReference type="SAM" id="MobiDB-lite"/>
    </source>
</evidence>
<gene>
    <name evidence="2" type="ORF">C9374_011137</name>
</gene>
<dbReference type="RefSeq" id="XP_044543232.1">
    <property type="nucleotide sequence ID" value="XM_044686759.1"/>
</dbReference>
<dbReference type="Proteomes" id="UP000816034">
    <property type="component" value="Unassembled WGS sequence"/>
</dbReference>
<dbReference type="EMBL" id="PYSW02000048">
    <property type="protein sequence ID" value="KAG2374058.1"/>
    <property type="molecule type" value="Genomic_DNA"/>
</dbReference>
<reference evidence="2 3" key="1">
    <citation type="journal article" date="2018" name="BMC Genomics">
        <title>The genome of Naegleria lovaniensis, the basis for a comparative approach to unravel pathogenicity factors of the human pathogenic amoeba N. fowleri.</title>
        <authorList>
            <person name="Liechti N."/>
            <person name="Schurch N."/>
            <person name="Bruggmann R."/>
            <person name="Wittwer M."/>
        </authorList>
    </citation>
    <scope>NUCLEOTIDE SEQUENCE [LARGE SCALE GENOMIC DNA]</scope>
    <source>
        <strain evidence="2 3">ATCC 30569</strain>
    </source>
</reference>
<comment type="caution">
    <text evidence="2">The sequence shown here is derived from an EMBL/GenBank/DDBJ whole genome shotgun (WGS) entry which is preliminary data.</text>
</comment>
<sequence>MYNNNSEKSSLSSSRGGRGYDHSYNTRGGGTRGGRGYASRGGRGGGTRGGRGSYHSHHHHSNSYYHHPSSNNRSHYQNDPYNNNNNNHHQNNNYHNTFDNTAHGEEENYFAQLQQDSINQPYYAQNRGSPSSDYNYEMAQQYEELPQQQFQPPPVQQTVPQQTQPTLVVHQQQPSSQFTNSYGHISNSIKFTSQPIHSIDYIQNDPANSNMMNSQQVPPHNYYSTYPQQPLSSEHGPIPSTSNYYHPPPPPSAIQGVPQHMGYQTSYYSKGIRLPQSQRDLLSDCSTLSSTSSFISQDQHSIDSHSSFSQERQQIQAVRITGIPNQLSIPQFLSLLKSNVPILNGNIKNEHLVKPISNPKFPDSYYIFLNINGVDGFEAIKNHLNNSSSSSIYGSTISASLKFN</sequence>
<dbReference type="GeneID" id="68103591"/>
<feature type="compositionally biased region" description="Gly residues" evidence="1">
    <location>
        <begin position="27"/>
        <end position="52"/>
    </location>
</feature>
<name>A0AA88KDE4_NAELO</name>